<accession>A0A8H9ENZ8</accession>
<evidence type="ECO:0000313" key="2">
    <source>
        <dbReference type="EMBL" id="EGQ4383513.1"/>
    </source>
</evidence>
<evidence type="ECO:0000256" key="1">
    <source>
        <dbReference type="SAM" id="Phobius"/>
    </source>
</evidence>
<reference evidence="2 3" key="1">
    <citation type="submission" date="2018-11" db="EMBL/GenBank/DDBJ databases">
        <authorList>
            <consortium name="Veterinary Laboratory Investigation and Response Network"/>
        </authorList>
    </citation>
    <scope>NUCLEOTIDE SEQUENCE [LARGE SCALE GENOMIC DNA]</scope>
    <source>
        <strain evidence="2 3">SPSE-18-VL-LA-PA-Ryan-0021</strain>
    </source>
</reference>
<keyword evidence="1" id="KW-1133">Transmembrane helix</keyword>
<keyword evidence="3" id="KW-1185">Reference proteome</keyword>
<keyword evidence="1" id="KW-0812">Transmembrane</keyword>
<evidence type="ECO:0000313" key="3">
    <source>
        <dbReference type="Proteomes" id="UP000600220"/>
    </source>
</evidence>
<organism evidence="2 3">
    <name type="scientific">Staphylococcus pseudintermedius</name>
    <dbReference type="NCBI Taxonomy" id="283734"/>
    <lineage>
        <taxon>Bacteria</taxon>
        <taxon>Bacillati</taxon>
        <taxon>Bacillota</taxon>
        <taxon>Bacilli</taxon>
        <taxon>Bacillales</taxon>
        <taxon>Staphylococcaceae</taxon>
        <taxon>Staphylococcus</taxon>
        <taxon>Staphylococcus intermedius group</taxon>
    </lineage>
</organism>
<protein>
    <submittedName>
        <fullName evidence="2">Uncharacterized protein</fullName>
    </submittedName>
</protein>
<feature type="transmembrane region" description="Helical" evidence="1">
    <location>
        <begin position="6"/>
        <end position="26"/>
    </location>
</feature>
<dbReference type="RefSeq" id="WP_115807142.1">
    <property type="nucleotide sequence ID" value="NZ_CP119996.1"/>
</dbReference>
<sequence length="103" mass="12075">MKLFILGAIIIIIIAVVLYLLLSYLMNVFSHLEEKREILSKAKESKKKQKLMEAELKTRQRILEQQIRTKVGMFYPMGEIRRLENELEQVNQTLDEIKNGGNI</sequence>
<dbReference type="AlphaFoldDB" id="A0A8H9ENZ8"/>
<proteinExistence type="predicted"/>
<comment type="caution">
    <text evidence="2">The sequence shown here is derived from an EMBL/GenBank/DDBJ whole genome shotgun (WGS) entry which is preliminary data.</text>
</comment>
<name>A0A8H9ENZ8_STAPS</name>
<dbReference type="Proteomes" id="UP000600220">
    <property type="component" value="Unassembled WGS sequence"/>
</dbReference>
<gene>
    <name evidence="2" type="ORF">EGV54_00150</name>
</gene>
<keyword evidence="1" id="KW-0472">Membrane</keyword>
<dbReference type="EMBL" id="AAXKXX010000001">
    <property type="protein sequence ID" value="EGQ4383513.1"/>
    <property type="molecule type" value="Genomic_DNA"/>
</dbReference>